<dbReference type="AlphaFoldDB" id="A0A8X6RYQ4"/>
<name>A0A8X6RYQ4_TRICX</name>
<keyword evidence="3" id="KW-1185">Reference proteome</keyword>
<feature type="region of interest" description="Disordered" evidence="1">
    <location>
        <begin position="25"/>
        <end position="50"/>
    </location>
</feature>
<protein>
    <submittedName>
        <fullName evidence="2">Uncharacterized protein</fullName>
    </submittedName>
</protein>
<feature type="compositionally biased region" description="Basic and acidic residues" evidence="1">
    <location>
        <begin position="25"/>
        <end position="36"/>
    </location>
</feature>
<gene>
    <name evidence="2" type="ORF">TNCV_5077071</name>
</gene>
<proteinExistence type="predicted"/>
<evidence type="ECO:0000313" key="2">
    <source>
        <dbReference type="EMBL" id="GFY01240.1"/>
    </source>
</evidence>
<sequence length="76" mass="8712">MSDQNLRGKQATLLSFVKKILKDEQQNSQEVKEDSRSTANGLPQHEKVLDDDIQEKMKLRYPTTLGTVLFQKHING</sequence>
<organism evidence="2 3">
    <name type="scientific">Trichonephila clavipes</name>
    <name type="common">Golden silk orbweaver</name>
    <name type="synonym">Nephila clavipes</name>
    <dbReference type="NCBI Taxonomy" id="2585209"/>
    <lineage>
        <taxon>Eukaryota</taxon>
        <taxon>Metazoa</taxon>
        <taxon>Ecdysozoa</taxon>
        <taxon>Arthropoda</taxon>
        <taxon>Chelicerata</taxon>
        <taxon>Arachnida</taxon>
        <taxon>Araneae</taxon>
        <taxon>Araneomorphae</taxon>
        <taxon>Entelegynae</taxon>
        <taxon>Araneoidea</taxon>
        <taxon>Nephilidae</taxon>
        <taxon>Trichonephila</taxon>
    </lineage>
</organism>
<dbReference type="EMBL" id="BMAU01021225">
    <property type="protein sequence ID" value="GFY01240.1"/>
    <property type="molecule type" value="Genomic_DNA"/>
</dbReference>
<comment type="caution">
    <text evidence="2">The sequence shown here is derived from an EMBL/GenBank/DDBJ whole genome shotgun (WGS) entry which is preliminary data.</text>
</comment>
<accession>A0A8X6RYQ4</accession>
<evidence type="ECO:0000256" key="1">
    <source>
        <dbReference type="SAM" id="MobiDB-lite"/>
    </source>
</evidence>
<evidence type="ECO:0000313" key="3">
    <source>
        <dbReference type="Proteomes" id="UP000887159"/>
    </source>
</evidence>
<reference evidence="2" key="1">
    <citation type="submission" date="2020-08" db="EMBL/GenBank/DDBJ databases">
        <title>Multicomponent nature underlies the extraordinary mechanical properties of spider dragline silk.</title>
        <authorList>
            <person name="Kono N."/>
            <person name="Nakamura H."/>
            <person name="Mori M."/>
            <person name="Yoshida Y."/>
            <person name="Ohtoshi R."/>
            <person name="Malay A.D."/>
            <person name="Moran D.A.P."/>
            <person name="Tomita M."/>
            <person name="Numata K."/>
            <person name="Arakawa K."/>
        </authorList>
    </citation>
    <scope>NUCLEOTIDE SEQUENCE</scope>
</reference>
<dbReference type="Proteomes" id="UP000887159">
    <property type="component" value="Unassembled WGS sequence"/>
</dbReference>